<sequence length="559" mass="62360">MNSVTKSNNNHHQMKKKTQKPETKFRMDLDLCSRNKDLSAAISLYNFALSNPTTIHLNQHHFNSLLYICSNSVSDPTALDYGSRIFDHMLSSNVVPNEATITSAARIAAAKGDADSAFELVKGMGKYGGGVVPKLRTYGPALFAFCGSLEAEKAYLVEEDMVANGLVAEEAELMGLLRVSVECGRSDRVYGYLHKMRRVVRCVSEEVVGVLEKWFRGGDVGGLEEWDAGLVKDAVLRNGGGWHGLGWLGKGRWDVRRTKVGSSGVCCCCDRGLVCVDIGEEEADKFGESVAALAMKREVEANFRDFQNWLDGHCEYEAIVDAANIGLFQQNFAEGGFSMAQLVAVVKELYKRNNKWPLIVLHKKRVKSLYEDASNRELLDEWMQKGVLFGTPYGSNDDWYWLYAAVKLKCFLVTNDEMRDHIFELIGSDFFVKWKERHQIRYSFVKGAVDLHMPPPYSVCIQESESGAWHVPLASECNNESSRTWLCISRTIEHKTSDEDTKCLESSEITRSHESFNSCQPLNDATLSNGLAGRSDSCSNAAVTGKRKERSPSPSRTGL</sequence>
<reference evidence="16" key="2">
    <citation type="submission" date="2022-03" db="EMBL/GenBank/DDBJ databases">
        <title>Draft title - Genomic analysis of global carrot germplasm unveils the trajectory of domestication and the origin of high carotenoid orange carrot.</title>
        <authorList>
            <person name="Iorizzo M."/>
            <person name="Ellison S."/>
            <person name="Senalik D."/>
            <person name="Macko-Podgorni A."/>
            <person name="Grzebelus D."/>
            <person name="Bostan H."/>
            <person name="Rolling W."/>
            <person name="Curaba J."/>
            <person name="Simon P."/>
        </authorList>
    </citation>
    <scope>NUCLEOTIDE SEQUENCE</scope>
    <source>
        <tissue evidence="16">Leaf</tissue>
    </source>
</reference>
<feature type="region of interest" description="Disordered" evidence="13">
    <location>
        <begin position="529"/>
        <end position="559"/>
    </location>
</feature>
<dbReference type="PANTHER" id="PTHR13547:SF13">
    <property type="entry name" value="PROTEINACEOUS RNASE P 2"/>
    <property type="match status" value="1"/>
</dbReference>
<comment type="cofactor">
    <cofactor evidence="2">
        <name>Mg(2+)</name>
        <dbReference type="ChEBI" id="CHEBI:18420"/>
    </cofactor>
</comment>
<keyword evidence="6" id="KW-0540">Nuclease</keyword>
<evidence type="ECO:0000256" key="6">
    <source>
        <dbReference type="ARBA" id="ARBA00022722"/>
    </source>
</evidence>
<keyword evidence="10" id="KW-0862">Zinc</keyword>
<feature type="domain" description="PRORP" evidence="14">
    <location>
        <begin position="261"/>
        <end position="487"/>
    </location>
</feature>
<dbReference type="Proteomes" id="UP000077755">
    <property type="component" value="Chromosome 5"/>
</dbReference>
<feature type="compositionally biased region" description="Polar residues" evidence="13">
    <location>
        <begin position="1"/>
        <end position="11"/>
    </location>
</feature>
<evidence type="ECO:0000259" key="15">
    <source>
        <dbReference type="Pfam" id="PF17177"/>
    </source>
</evidence>
<proteinExistence type="inferred from homology"/>
<evidence type="ECO:0000259" key="14">
    <source>
        <dbReference type="Pfam" id="PF16953"/>
    </source>
</evidence>
<dbReference type="Gramene" id="KZM93889">
    <property type="protein sequence ID" value="KZM93889"/>
    <property type="gene ID" value="DCAR_017134"/>
</dbReference>
<evidence type="ECO:0000256" key="11">
    <source>
        <dbReference type="ARBA" id="ARBA00022842"/>
    </source>
</evidence>
<reference evidence="16" key="1">
    <citation type="journal article" date="2016" name="Nat. Genet.">
        <title>A high-quality carrot genome assembly provides new insights into carotenoid accumulation and asterid genome evolution.</title>
        <authorList>
            <person name="Iorizzo M."/>
            <person name="Ellison S."/>
            <person name="Senalik D."/>
            <person name="Zeng P."/>
            <person name="Satapoomin P."/>
            <person name="Huang J."/>
            <person name="Bowman M."/>
            <person name="Iovene M."/>
            <person name="Sanseverino W."/>
            <person name="Cavagnaro P."/>
            <person name="Yildiz M."/>
            <person name="Macko-Podgorni A."/>
            <person name="Moranska E."/>
            <person name="Grzebelus E."/>
            <person name="Grzebelus D."/>
            <person name="Ashrafi H."/>
            <person name="Zheng Z."/>
            <person name="Cheng S."/>
            <person name="Spooner D."/>
            <person name="Van Deynze A."/>
            <person name="Simon P."/>
        </authorList>
    </citation>
    <scope>NUCLEOTIDE SEQUENCE</scope>
    <source>
        <tissue evidence="16">Leaf</tissue>
    </source>
</reference>
<dbReference type="Pfam" id="PF16953">
    <property type="entry name" value="PRORP"/>
    <property type="match status" value="1"/>
</dbReference>
<evidence type="ECO:0000256" key="7">
    <source>
        <dbReference type="ARBA" id="ARBA00022723"/>
    </source>
</evidence>
<comment type="catalytic activity">
    <reaction evidence="1">
        <text>Endonucleolytic cleavage of RNA, removing 5'-extranucleotides from tRNA precursor.</text>
        <dbReference type="EC" id="3.1.26.5"/>
    </reaction>
</comment>
<dbReference type="InterPro" id="IPR031595">
    <property type="entry name" value="PRORP_C"/>
</dbReference>
<evidence type="ECO:0000256" key="5">
    <source>
        <dbReference type="ARBA" id="ARBA00022694"/>
    </source>
</evidence>
<dbReference type="InterPro" id="IPR011990">
    <property type="entry name" value="TPR-like_helical_dom_sf"/>
</dbReference>
<evidence type="ECO:0000256" key="4">
    <source>
        <dbReference type="ARBA" id="ARBA00012179"/>
    </source>
</evidence>
<accession>A0A161YKG1</accession>
<dbReference type="Pfam" id="PF17177">
    <property type="entry name" value="PPR_long"/>
    <property type="match status" value="1"/>
</dbReference>
<dbReference type="Gene3D" id="1.25.40.10">
    <property type="entry name" value="Tetratricopeptide repeat domain"/>
    <property type="match status" value="1"/>
</dbReference>
<dbReference type="GO" id="GO:0004526">
    <property type="term" value="F:ribonuclease P activity"/>
    <property type="evidence" value="ECO:0007669"/>
    <property type="project" value="UniProtKB-EC"/>
</dbReference>
<organism evidence="16 17">
    <name type="scientific">Daucus carota subsp. sativus</name>
    <name type="common">Carrot</name>
    <dbReference type="NCBI Taxonomy" id="79200"/>
    <lineage>
        <taxon>Eukaryota</taxon>
        <taxon>Viridiplantae</taxon>
        <taxon>Streptophyta</taxon>
        <taxon>Embryophyta</taxon>
        <taxon>Tracheophyta</taxon>
        <taxon>Spermatophyta</taxon>
        <taxon>Magnoliopsida</taxon>
        <taxon>eudicotyledons</taxon>
        <taxon>Gunneridae</taxon>
        <taxon>Pentapetalae</taxon>
        <taxon>asterids</taxon>
        <taxon>campanulids</taxon>
        <taxon>Apiales</taxon>
        <taxon>Apiaceae</taxon>
        <taxon>Apioideae</taxon>
        <taxon>Scandiceae</taxon>
        <taxon>Daucinae</taxon>
        <taxon>Daucus</taxon>
        <taxon>Daucus sect. Daucus</taxon>
    </lineage>
</organism>
<dbReference type="PANTHER" id="PTHR13547">
    <property type="match status" value="1"/>
</dbReference>
<keyword evidence="8" id="KW-0677">Repeat</keyword>
<feature type="region of interest" description="Disordered" evidence="13">
    <location>
        <begin position="1"/>
        <end position="23"/>
    </location>
</feature>
<name>A0A161YKG1_DAUCS</name>
<keyword evidence="5" id="KW-0819">tRNA processing</keyword>
<protein>
    <recommendedName>
        <fullName evidence="4">ribonuclease P</fullName>
        <ecNumber evidence="4">3.1.26.5</ecNumber>
    </recommendedName>
</protein>
<dbReference type="KEGG" id="dcr:108220151"/>
<evidence type="ECO:0000313" key="17">
    <source>
        <dbReference type="Proteomes" id="UP000077755"/>
    </source>
</evidence>
<feature type="domain" description="PROP1-like PPR" evidence="15">
    <location>
        <begin position="14"/>
        <end position="217"/>
    </location>
</feature>
<evidence type="ECO:0000256" key="3">
    <source>
        <dbReference type="ARBA" id="ARBA00007626"/>
    </source>
</evidence>
<evidence type="ECO:0000256" key="9">
    <source>
        <dbReference type="ARBA" id="ARBA00022801"/>
    </source>
</evidence>
<dbReference type="FunFam" id="3.40.50.11980:FF:000002">
    <property type="entry name" value="Proteinaceous RNase P 2"/>
    <property type="match status" value="1"/>
</dbReference>
<keyword evidence="12" id="KW-0464">Manganese</keyword>
<evidence type="ECO:0000256" key="2">
    <source>
        <dbReference type="ARBA" id="ARBA00001946"/>
    </source>
</evidence>
<dbReference type="EMBL" id="CP093347">
    <property type="protein sequence ID" value="WOH00227.1"/>
    <property type="molecule type" value="Genomic_DNA"/>
</dbReference>
<evidence type="ECO:0000256" key="10">
    <source>
        <dbReference type="ARBA" id="ARBA00022833"/>
    </source>
</evidence>
<dbReference type="AlphaFoldDB" id="A0A161YKG1"/>
<keyword evidence="9" id="KW-0378">Hydrolase</keyword>
<dbReference type="EC" id="3.1.26.5" evidence="4"/>
<dbReference type="OMA" id="ASHGCEQ"/>
<evidence type="ECO:0000313" key="16">
    <source>
        <dbReference type="EMBL" id="WOH00227.1"/>
    </source>
</evidence>
<evidence type="ECO:0000256" key="1">
    <source>
        <dbReference type="ARBA" id="ARBA00000928"/>
    </source>
</evidence>
<dbReference type="GO" id="GO:0046872">
    <property type="term" value="F:metal ion binding"/>
    <property type="evidence" value="ECO:0007669"/>
    <property type="project" value="UniProtKB-KW"/>
</dbReference>
<evidence type="ECO:0000256" key="12">
    <source>
        <dbReference type="ARBA" id="ARBA00023211"/>
    </source>
</evidence>
<evidence type="ECO:0000256" key="13">
    <source>
        <dbReference type="SAM" id="MobiDB-lite"/>
    </source>
</evidence>
<dbReference type="GO" id="GO:0001682">
    <property type="term" value="P:tRNA 5'-leader removal"/>
    <property type="evidence" value="ECO:0007669"/>
    <property type="project" value="TreeGrafter"/>
</dbReference>
<keyword evidence="11" id="KW-0460">Magnesium</keyword>
<dbReference type="Gene3D" id="3.40.50.11980">
    <property type="match status" value="1"/>
</dbReference>
<dbReference type="InterPro" id="IPR033443">
    <property type="entry name" value="PROP1-like_PPR_dom"/>
</dbReference>
<dbReference type="OrthoDB" id="46913at2759"/>
<gene>
    <name evidence="16" type="ORF">DCAR_0519585</name>
</gene>
<keyword evidence="17" id="KW-1185">Reference proteome</keyword>
<comment type="similarity">
    <text evidence="3">Belongs to the PPR family. P subfamily.</text>
</comment>
<evidence type="ECO:0000256" key="8">
    <source>
        <dbReference type="ARBA" id="ARBA00022737"/>
    </source>
</evidence>
<keyword evidence="7" id="KW-0479">Metal-binding</keyword>